<comment type="catalytic activity">
    <reaction evidence="14">
        <text>L-glutamate + NH4(+) + ATP = L-glutamine + ADP + phosphate + H(+)</text>
        <dbReference type="Rhea" id="RHEA:16169"/>
        <dbReference type="ChEBI" id="CHEBI:15378"/>
        <dbReference type="ChEBI" id="CHEBI:28938"/>
        <dbReference type="ChEBI" id="CHEBI:29985"/>
        <dbReference type="ChEBI" id="CHEBI:30616"/>
        <dbReference type="ChEBI" id="CHEBI:43474"/>
        <dbReference type="ChEBI" id="CHEBI:58359"/>
        <dbReference type="ChEBI" id="CHEBI:456216"/>
        <dbReference type="EC" id="6.3.1.2"/>
    </reaction>
</comment>
<keyword evidence="18" id="KW-1185">Reference proteome</keyword>
<comment type="caution">
    <text evidence="17">The sequence shown here is derived from an EMBL/GenBank/DDBJ whole genome shotgun (WGS) entry which is preliminary data.</text>
</comment>
<dbReference type="PANTHER" id="PTHR43407">
    <property type="entry name" value="GLUTAMINE SYNTHETASE"/>
    <property type="match status" value="1"/>
</dbReference>
<dbReference type="NCBIfam" id="TIGR00653">
    <property type="entry name" value="GlnA"/>
    <property type="match status" value="1"/>
</dbReference>
<comment type="subcellular location">
    <subcellularLocation>
        <location evidence="1">Cytoplasm</location>
    </subcellularLocation>
</comment>
<dbReference type="InterPro" id="IPR008147">
    <property type="entry name" value="Gln_synt_N"/>
</dbReference>
<feature type="binding site" evidence="8">
    <location>
        <position position="335"/>
    </location>
    <ligand>
        <name>L-glutamate</name>
        <dbReference type="ChEBI" id="CHEBI:29985"/>
    </ligand>
</feature>
<dbReference type="PROSITE" id="PS51987">
    <property type="entry name" value="GS_CATALYTIC"/>
    <property type="match status" value="1"/>
</dbReference>
<dbReference type="PROSITE" id="PS51986">
    <property type="entry name" value="GS_BETA_GRASP"/>
    <property type="match status" value="1"/>
</dbReference>
<evidence type="ECO:0000256" key="6">
    <source>
        <dbReference type="ARBA" id="ARBA00022741"/>
    </source>
</evidence>
<dbReference type="Gene3D" id="3.30.590.10">
    <property type="entry name" value="Glutamine synthetase/guanido kinase, catalytic domain"/>
    <property type="match status" value="1"/>
</dbReference>
<feature type="domain" description="GS catalytic" evidence="16">
    <location>
        <begin position="113"/>
        <end position="477"/>
    </location>
</feature>
<dbReference type="Proteomes" id="UP000663859">
    <property type="component" value="Unassembled WGS sequence"/>
</dbReference>
<dbReference type="GO" id="GO:0016020">
    <property type="term" value="C:membrane"/>
    <property type="evidence" value="ECO:0007669"/>
    <property type="project" value="TreeGrafter"/>
</dbReference>
<evidence type="ECO:0000256" key="12">
    <source>
        <dbReference type="PROSITE-ProRule" id="PRU01330"/>
    </source>
</evidence>
<evidence type="ECO:0000256" key="8">
    <source>
        <dbReference type="PIRSR" id="PIRSR604809-1"/>
    </source>
</evidence>
<organism evidence="17 18">
    <name type="scientific">Candidatus Methylacidithermus pantelleriae</name>
    <dbReference type="NCBI Taxonomy" id="2744239"/>
    <lineage>
        <taxon>Bacteria</taxon>
        <taxon>Pseudomonadati</taxon>
        <taxon>Verrucomicrobiota</taxon>
        <taxon>Methylacidiphilae</taxon>
        <taxon>Methylacidiphilales</taxon>
        <taxon>Methylacidiphilaceae</taxon>
        <taxon>Candidatus Methylacidithermus</taxon>
    </lineage>
</organism>
<evidence type="ECO:0000256" key="9">
    <source>
        <dbReference type="PIRSR" id="PIRSR604809-2"/>
    </source>
</evidence>
<evidence type="ECO:0000313" key="17">
    <source>
        <dbReference type="EMBL" id="CAF0704980.1"/>
    </source>
</evidence>
<evidence type="ECO:0000256" key="4">
    <source>
        <dbReference type="ARBA" id="ARBA00022490"/>
    </source>
</evidence>
<dbReference type="PANTHER" id="PTHR43407:SF1">
    <property type="entry name" value="LENGSIN"/>
    <property type="match status" value="1"/>
</dbReference>
<feature type="binding site" evidence="10">
    <location>
        <position position="140"/>
    </location>
    <ligand>
        <name>Mg(2+)</name>
        <dbReference type="ChEBI" id="CHEBI:18420"/>
        <label>1</label>
    </ligand>
</feature>
<evidence type="ECO:0000256" key="5">
    <source>
        <dbReference type="ARBA" id="ARBA00022598"/>
    </source>
</evidence>
<dbReference type="SUPFAM" id="SSF55931">
    <property type="entry name" value="Glutamine synthetase/guanido kinase"/>
    <property type="match status" value="1"/>
</dbReference>
<feature type="modified residue" description="O-AMP-tyrosine" evidence="11">
    <location>
        <position position="406"/>
    </location>
</feature>
<keyword evidence="10" id="KW-0479">Metal-binding</keyword>
<evidence type="ECO:0000256" key="2">
    <source>
        <dbReference type="ARBA" id="ARBA00009897"/>
    </source>
</evidence>
<dbReference type="Pfam" id="PF03951">
    <property type="entry name" value="Gln-synt_N"/>
    <property type="match status" value="1"/>
</dbReference>
<feature type="binding site" evidence="10">
    <location>
        <position position="138"/>
    </location>
    <ligand>
        <name>Mg(2+)</name>
        <dbReference type="ChEBI" id="CHEBI:18420"/>
        <label>1</label>
    </ligand>
</feature>
<feature type="binding site" evidence="8">
    <location>
        <position position="368"/>
    </location>
    <ligand>
        <name>L-glutamate</name>
        <dbReference type="ChEBI" id="CHEBI:29985"/>
    </ligand>
</feature>
<feature type="binding site" evidence="8">
    <location>
        <position position="329"/>
    </location>
    <ligand>
        <name>L-glutamate</name>
        <dbReference type="ChEBI" id="CHEBI:29985"/>
    </ligand>
</feature>
<evidence type="ECO:0000256" key="7">
    <source>
        <dbReference type="ARBA" id="ARBA00022840"/>
    </source>
</evidence>
<keyword evidence="11" id="KW-0597">Phosphoprotein</keyword>
<evidence type="ECO:0000256" key="1">
    <source>
        <dbReference type="ARBA" id="ARBA00004496"/>
    </source>
</evidence>
<gene>
    <name evidence="17" type="primary">glnA1</name>
    <name evidence="17" type="ORF">MPNT_80050</name>
</gene>
<evidence type="ECO:0000259" key="15">
    <source>
        <dbReference type="PROSITE" id="PS51986"/>
    </source>
</evidence>
<dbReference type="AlphaFoldDB" id="A0A8J2BVX6"/>
<feature type="binding site" evidence="9">
    <location>
        <position position="215"/>
    </location>
    <ligand>
        <name>ATP</name>
        <dbReference type="ChEBI" id="CHEBI:30616"/>
    </ligand>
</feature>
<feature type="binding site" evidence="9">
    <location>
        <position position="361"/>
    </location>
    <ligand>
        <name>ATP</name>
        <dbReference type="ChEBI" id="CHEBI:30616"/>
    </ligand>
</feature>
<accession>A0A8J2BVX6</accession>
<dbReference type="PROSITE" id="PS00180">
    <property type="entry name" value="GLNA_1"/>
    <property type="match status" value="1"/>
</dbReference>
<dbReference type="GO" id="GO:0046872">
    <property type="term" value="F:metal ion binding"/>
    <property type="evidence" value="ECO:0007669"/>
    <property type="project" value="UniProtKB-KW"/>
</dbReference>
<proteinExistence type="inferred from homology"/>
<dbReference type="SMART" id="SM01230">
    <property type="entry name" value="Gln-synt_C"/>
    <property type="match status" value="1"/>
</dbReference>
<feature type="binding site" evidence="8">
    <location>
        <begin position="272"/>
        <end position="273"/>
    </location>
    <ligand>
        <name>L-glutamate</name>
        <dbReference type="ChEBI" id="CHEBI:29985"/>
    </ligand>
</feature>
<dbReference type="InterPro" id="IPR014746">
    <property type="entry name" value="Gln_synth/guanido_kin_cat_dom"/>
</dbReference>
<dbReference type="RefSeq" id="WP_174582588.1">
    <property type="nucleotide sequence ID" value="NZ_CAJNOB010000070.1"/>
</dbReference>
<keyword evidence="4" id="KW-0963">Cytoplasm</keyword>
<feature type="binding site" evidence="9">
    <location>
        <position position="347"/>
    </location>
    <ligand>
        <name>ATP</name>
        <dbReference type="ChEBI" id="CHEBI:30616"/>
    </ligand>
</feature>
<protein>
    <recommendedName>
        <fullName evidence="3 14">Glutamine synthetase</fullName>
        <ecNumber evidence="14">6.3.1.2</ecNumber>
    </recommendedName>
</protein>
<dbReference type="FunFam" id="3.30.590.10:FF:000001">
    <property type="entry name" value="Glutamine synthetase"/>
    <property type="match status" value="1"/>
</dbReference>
<feature type="binding site" evidence="9">
    <location>
        <begin position="279"/>
        <end position="281"/>
    </location>
    <ligand>
        <name>ATP</name>
        <dbReference type="ChEBI" id="CHEBI:30616"/>
    </ligand>
</feature>
<evidence type="ECO:0000313" key="18">
    <source>
        <dbReference type="Proteomes" id="UP000663859"/>
    </source>
</evidence>
<feature type="binding site" evidence="10">
    <location>
        <position position="277"/>
    </location>
    <ligand>
        <name>Mg(2+)</name>
        <dbReference type="ChEBI" id="CHEBI:18420"/>
        <label>1</label>
    </ligand>
</feature>
<evidence type="ECO:0000256" key="11">
    <source>
        <dbReference type="PIRSR" id="PIRSR604809-50"/>
    </source>
</evidence>
<dbReference type="InterPro" id="IPR027303">
    <property type="entry name" value="Gln_synth_gly_rich_site"/>
</dbReference>
<feature type="binding site" evidence="8">
    <location>
        <position position="347"/>
    </location>
    <ligand>
        <name>L-glutamate</name>
        <dbReference type="ChEBI" id="CHEBI:29985"/>
    </ligand>
</feature>
<evidence type="ECO:0000259" key="16">
    <source>
        <dbReference type="PROSITE" id="PS51987"/>
    </source>
</evidence>
<feature type="domain" description="GS beta-grasp" evidence="15">
    <location>
        <begin position="21"/>
        <end position="105"/>
    </location>
</feature>
<dbReference type="GO" id="GO:0005524">
    <property type="term" value="F:ATP binding"/>
    <property type="evidence" value="ECO:0007669"/>
    <property type="project" value="UniProtKB-KW"/>
</dbReference>
<dbReference type="SUPFAM" id="SSF54368">
    <property type="entry name" value="Glutamine synthetase, N-terminal domain"/>
    <property type="match status" value="1"/>
</dbReference>
<reference evidence="17" key="1">
    <citation type="submission" date="2021-02" db="EMBL/GenBank/DDBJ databases">
        <authorList>
            <person name="Cremers G."/>
            <person name="Picone N."/>
        </authorList>
    </citation>
    <scope>NUCLEOTIDE SEQUENCE</scope>
    <source>
        <strain evidence="17">PQ17</strain>
    </source>
</reference>
<evidence type="ECO:0000256" key="3">
    <source>
        <dbReference type="ARBA" id="ARBA00021364"/>
    </source>
</evidence>
<keyword evidence="10" id="KW-0460">Magnesium</keyword>
<dbReference type="InterPro" id="IPR036651">
    <property type="entry name" value="Gln_synt_N_sf"/>
</dbReference>
<evidence type="ECO:0000256" key="13">
    <source>
        <dbReference type="RuleBase" id="RU000384"/>
    </source>
</evidence>
<dbReference type="EMBL" id="CAJNOB010000070">
    <property type="protein sequence ID" value="CAF0704980.1"/>
    <property type="molecule type" value="Genomic_DNA"/>
</dbReference>
<feature type="binding site" evidence="10">
    <location>
        <position position="366"/>
    </location>
    <ligand>
        <name>Mg(2+)</name>
        <dbReference type="ChEBI" id="CHEBI:18420"/>
        <label>1</label>
    </ligand>
</feature>
<dbReference type="InterPro" id="IPR027302">
    <property type="entry name" value="Gln_synth_N_conserv_site"/>
</dbReference>
<keyword evidence="5 14" id="KW-0436">Ligase</keyword>
<dbReference type="GO" id="GO:0019740">
    <property type="term" value="P:nitrogen utilization"/>
    <property type="evidence" value="ECO:0007669"/>
    <property type="project" value="TreeGrafter"/>
</dbReference>
<evidence type="ECO:0000256" key="14">
    <source>
        <dbReference type="RuleBase" id="RU004356"/>
    </source>
</evidence>
<dbReference type="PROSITE" id="PS00181">
    <property type="entry name" value="GLNA_ATP"/>
    <property type="match status" value="1"/>
</dbReference>
<comment type="similarity">
    <text evidence="2 12 13">Belongs to the glutamine synthetase family.</text>
</comment>
<feature type="binding site" evidence="10">
    <location>
        <position position="228"/>
    </location>
    <ligand>
        <name>Mg(2+)</name>
        <dbReference type="ChEBI" id="CHEBI:18420"/>
        <label>1</label>
    </ligand>
</feature>
<dbReference type="GO" id="GO:0005737">
    <property type="term" value="C:cytoplasm"/>
    <property type="evidence" value="ECO:0007669"/>
    <property type="project" value="UniProtKB-SubCell"/>
</dbReference>
<dbReference type="InterPro" id="IPR004809">
    <property type="entry name" value="Gln_synth_I"/>
</dbReference>
<dbReference type="InterPro" id="IPR008146">
    <property type="entry name" value="Gln_synth_cat_dom"/>
</dbReference>
<comment type="cofactor">
    <cofactor evidence="10">
        <name>Mg(2+)</name>
        <dbReference type="ChEBI" id="CHEBI:18420"/>
    </cofactor>
    <text evidence="10">Binds 2 Mg(2+) ions per subunit.</text>
</comment>
<dbReference type="EC" id="6.3.1.2" evidence="14"/>
<dbReference type="GO" id="GO:0004356">
    <property type="term" value="F:glutamine synthetase activity"/>
    <property type="evidence" value="ECO:0007669"/>
    <property type="project" value="UniProtKB-EC"/>
</dbReference>
<keyword evidence="7 9" id="KW-0067">ATP-binding</keyword>
<dbReference type="Pfam" id="PF00120">
    <property type="entry name" value="Gln-synt_C"/>
    <property type="match status" value="1"/>
</dbReference>
<keyword evidence="6 9" id="KW-0547">Nucleotide-binding</keyword>
<evidence type="ECO:0000256" key="10">
    <source>
        <dbReference type="PIRSR" id="PIRSR604809-3"/>
    </source>
</evidence>
<sequence>MADKYRHCTSGREVLEFAKEHGAKLVDFKFSDPLGAWQHFVMTLDCLSEESFSEGVGFDGSSIRGWQAIQESDMLILPDPYTAFIDPFTTEPTLSLICSVIDPITRQSYSRDPRNIAAKAEAYLKSTGIADTAYFGPEAEFFIFDEVRYDNEANGCFYEVQSVEGIWNSGRDEMPNLGHKIRHKEGYFPVPPSDTLQDVRNEMVLTLESLGVPVERQHHEVATAGQAEIDIRYDSLLRMGDKMSIYKYVIKNVAKKYGKTATFMPKPLFGDNGSGMHTHQSLWKDGKPLFAGNRYAGLSELALYYIGGLLKHAPALTAICNPTTNSYKRLVPGFEAPVNLAYSARNRSAAIRIPTYSPDPKAKRIEFRPPDPAANIYLACSAMLMAGLDGIQNRIDPGEPLEKNIYELPPEELKRVPTVPDSLRGAMEALEQDHEFLLKGDVFTKEFVELIIEMRRRDYDTLRLRPHPIEFYLYYDI</sequence>
<feature type="binding site" evidence="10">
    <location>
        <position position="220"/>
    </location>
    <ligand>
        <name>Mg(2+)</name>
        <dbReference type="ChEBI" id="CHEBI:18420"/>
        <label>1</label>
    </ligand>
</feature>
<name>A0A8J2BVX6_9BACT</name>
<dbReference type="GO" id="GO:0006542">
    <property type="term" value="P:glutamine biosynthetic process"/>
    <property type="evidence" value="ECO:0007669"/>
    <property type="project" value="InterPro"/>
</dbReference>
<dbReference type="Gene3D" id="3.10.20.70">
    <property type="entry name" value="Glutamine synthetase, N-terminal domain"/>
    <property type="match status" value="1"/>
</dbReference>